<protein>
    <submittedName>
        <fullName evidence="1">Unannotated protein</fullName>
    </submittedName>
</protein>
<name>A0A6J6KNM9_9ZZZZ</name>
<proteinExistence type="predicted"/>
<organism evidence="1">
    <name type="scientific">freshwater metagenome</name>
    <dbReference type="NCBI Taxonomy" id="449393"/>
    <lineage>
        <taxon>unclassified sequences</taxon>
        <taxon>metagenomes</taxon>
        <taxon>ecological metagenomes</taxon>
    </lineage>
</organism>
<dbReference type="EMBL" id="CAEZWD010000080">
    <property type="protein sequence ID" value="CAB4651447.1"/>
    <property type="molecule type" value="Genomic_DNA"/>
</dbReference>
<dbReference type="Pfam" id="PF11305">
    <property type="entry name" value="DUF3107"/>
    <property type="match status" value="1"/>
</dbReference>
<reference evidence="1" key="1">
    <citation type="submission" date="2020-05" db="EMBL/GenBank/DDBJ databases">
        <authorList>
            <person name="Chiriac C."/>
            <person name="Salcher M."/>
            <person name="Ghai R."/>
            <person name="Kavagutti S V."/>
        </authorList>
    </citation>
    <scope>NUCLEOTIDE SEQUENCE</scope>
</reference>
<evidence type="ECO:0000313" key="1">
    <source>
        <dbReference type="EMBL" id="CAB4651447.1"/>
    </source>
</evidence>
<accession>A0A6J6KNM9</accession>
<dbReference type="AlphaFoldDB" id="A0A6J6KNM9"/>
<gene>
    <name evidence="1" type="ORF">UFOPK2171_00678</name>
</gene>
<sequence length="75" mass="7864">MEIRIGIQHVNREVVLESNEALAAVQKSIDAALATGSLLTLTDEKGRTVIVPGDKIAFIEIGAQAAGRVGFTTTS</sequence>
<dbReference type="InterPro" id="IPR021456">
    <property type="entry name" value="DUF3107"/>
</dbReference>